<dbReference type="Proteomes" id="UP000252147">
    <property type="component" value="Unassembled WGS sequence"/>
</dbReference>
<gene>
    <name evidence="1" type="ORF">DBW97_04110</name>
</gene>
<proteinExistence type="predicted"/>
<reference evidence="1 2" key="1">
    <citation type="journal article" date="2018" name="Microbiome">
        <title>Fine metagenomic profile of the Mediterranean stratified and mixed water columns revealed by assembly and recruitment.</title>
        <authorList>
            <person name="Haro-Moreno J.M."/>
            <person name="Lopez-Perez M."/>
            <person name="De La Torre J.R."/>
            <person name="Picazo A."/>
            <person name="Camacho A."/>
            <person name="Rodriguez-Valera F."/>
        </authorList>
    </citation>
    <scope>NUCLEOTIDE SEQUENCE [LARGE SCALE GENOMIC DNA]</scope>
    <source>
        <strain evidence="1">MED-G83</strain>
    </source>
</reference>
<dbReference type="InterPro" id="IPR021241">
    <property type="entry name" value="CsiV"/>
</dbReference>
<protein>
    <submittedName>
        <fullName evidence="1">Uncharacterized protein</fullName>
    </submittedName>
</protein>
<organism evidence="1 2">
    <name type="scientific">SAR86 cluster bacterium</name>
    <dbReference type="NCBI Taxonomy" id="2030880"/>
    <lineage>
        <taxon>Bacteria</taxon>
        <taxon>Pseudomonadati</taxon>
        <taxon>Pseudomonadota</taxon>
        <taxon>Gammaproteobacteria</taxon>
        <taxon>SAR86 cluster</taxon>
    </lineage>
</organism>
<dbReference type="AlphaFoldDB" id="A0A368BM06"/>
<dbReference type="Pfam" id="PF10972">
    <property type="entry name" value="CsiV"/>
    <property type="match status" value="1"/>
</dbReference>
<comment type="caution">
    <text evidence="1">The sequence shown here is derived from an EMBL/GenBank/DDBJ whole genome shotgun (WGS) entry which is preliminary data.</text>
</comment>
<evidence type="ECO:0000313" key="2">
    <source>
        <dbReference type="Proteomes" id="UP000252147"/>
    </source>
</evidence>
<sequence length="262" mass="30710">MSPFFKKIALLSTFSSILFCEEQSVIKVEVATIVWDEITVDESFDAVSNYQLVKEALVLEEYQEPEFNFETSELDSNITFDFNFLEIIPEFLENQSNEEKEEQIINPSFFRVIERSEHELNGTMRRISEVDGLELNNHKSWYQPLGSEQEMPYILVSSEDNQCVIKVFQSRYPRVHAKCAMGPDALSSVSLINKSEYRIRELLGEDFDRSKAINESENTDEEEILYLLDEQRRIKLDEFHYFDHPKVGLLVAVYKFPKKEED</sequence>
<accession>A0A368BM06</accession>
<evidence type="ECO:0000313" key="1">
    <source>
        <dbReference type="EMBL" id="RCL37726.1"/>
    </source>
</evidence>
<dbReference type="EMBL" id="QOPD01000007">
    <property type="protein sequence ID" value="RCL37726.1"/>
    <property type="molecule type" value="Genomic_DNA"/>
</dbReference>
<name>A0A368BM06_9GAMM</name>